<dbReference type="InterPro" id="IPR012337">
    <property type="entry name" value="RNaseH-like_sf"/>
</dbReference>
<dbReference type="Gene3D" id="3.30.420.10">
    <property type="entry name" value="Ribonuclease H-like superfamily/Ribonuclease H"/>
    <property type="match status" value="1"/>
</dbReference>
<dbReference type="SMART" id="SM00475">
    <property type="entry name" value="53EXOc"/>
    <property type="match status" value="1"/>
</dbReference>
<dbReference type="CDD" id="cd09898">
    <property type="entry name" value="H3TH_53EXO"/>
    <property type="match status" value="1"/>
</dbReference>
<evidence type="ECO:0000256" key="15">
    <source>
        <dbReference type="ARBA" id="ARBA00049244"/>
    </source>
</evidence>
<organism evidence="21 22">
    <name type="scientific">Oceanibaculum indicum</name>
    <dbReference type="NCBI Taxonomy" id="526216"/>
    <lineage>
        <taxon>Bacteria</taxon>
        <taxon>Pseudomonadati</taxon>
        <taxon>Pseudomonadota</taxon>
        <taxon>Alphaproteobacteria</taxon>
        <taxon>Rhodospirillales</taxon>
        <taxon>Oceanibaculaceae</taxon>
        <taxon>Oceanibaculum</taxon>
    </lineage>
</organism>
<keyword evidence="5 17" id="KW-0808">Transferase</keyword>
<reference evidence="21 22" key="1">
    <citation type="submission" date="2018-10" db="EMBL/GenBank/DDBJ databases">
        <title>Comparative analysis of microorganisms from saline springs in Andes Mountain Range, Colombia.</title>
        <authorList>
            <person name="Rubin E."/>
        </authorList>
    </citation>
    <scope>NUCLEOTIDE SEQUENCE [LARGE SCALE GENOMIC DNA]</scope>
    <source>
        <strain evidence="21 22">USBA 36</strain>
    </source>
</reference>
<dbReference type="OrthoDB" id="9806424at2"/>
<dbReference type="PANTHER" id="PTHR10133:SF27">
    <property type="entry name" value="DNA POLYMERASE NU"/>
    <property type="match status" value="1"/>
</dbReference>
<dbReference type="PANTHER" id="PTHR10133">
    <property type="entry name" value="DNA POLYMERASE I"/>
    <property type="match status" value="1"/>
</dbReference>
<dbReference type="SUPFAM" id="SSF47807">
    <property type="entry name" value="5' to 3' exonuclease, C-terminal subdomain"/>
    <property type="match status" value="1"/>
</dbReference>
<dbReference type="GO" id="GO:0008408">
    <property type="term" value="F:3'-5' exonuclease activity"/>
    <property type="evidence" value="ECO:0007669"/>
    <property type="project" value="UniProtKB-UniRule"/>
</dbReference>
<dbReference type="SMART" id="SM00482">
    <property type="entry name" value="POLAc"/>
    <property type="match status" value="1"/>
</dbReference>
<dbReference type="Gene3D" id="1.20.1060.10">
    <property type="entry name" value="Taq DNA Polymerase, Chain T, domain 4"/>
    <property type="match status" value="1"/>
</dbReference>
<dbReference type="GO" id="GO:0006261">
    <property type="term" value="P:DNA-templated DNA replication"/>
    <property type="evidence" value="ECO:0007669"/>
    <property type="project" value="UniProtKB-UniRule"/>
</dbReference>
<keyword evidence="13 17" id="KW-0238">DNA-binding</keyword>
<dbReference type="InterPro" id="IPR020046">
    <property type="entry name" value="5-3_exonucl_a-hlix_arch_N"/>
</dbReference>
<keyword evidence="7 17" id="KW-0235">DNA replication</keyword>
<keyword evidence="6 17" id="KW-0548">Nucleotidyltransferase</keyword>
<keyword evidence="11 17" id="KW-0269">Exonuclease</keyword>
<dbReference type="Gene3D" id="1.10.150.20">
    <property type="entry name" value="5' to 3' exonuclease, C-terminal subdomain"/>
    <property type="match status" value="2"/>
</dbReference>
<keyword evidence="14 17" id="KW-0234">DNA repair</keyword>
<keyword evidence="8" id="KW-0540">Nuclease</keyword>
<dbReference type="GO" id="GO:0003677">
    <property type="term" value="F:DNA binding"/>
    <property type="evidence" value="ECO:0007669"/>
    <property type="project" value="UniProtKB-UniRule"/>
</dbReference>
<evidence type="ECO:0000259" key="18">
    <source>
        <dbReference type="SMART" id="SM00474"/>
    </source>
</evidence>
<dbReference type="FunFam" id="1.10.150.20:FF:000002">
    <property type="entry name" value="DNA polymerase I"/>
    <property type="match status" value="1"/>
</dbReference>
<gene>
    <name evidence="17" type="primary">polA</name>
    <name evidence="21" type="ORF">BCL74_3303</name>
</gene>
<comment type="subunit">
    <text evidence="2">Single-chain monomer with multiple functions.</text>
</comment>
<feature type="domain" description="5'-3' exonuclease" evidence="19">
    <location>
        <begin position="18"/>
        <end position="275"/>
    </location>
</feature>
<name>A0A420WAK7_9PROT</name>
<feature type="domain" description="3'-5' exonuclease" evidence="18">
    <location>
        <begin position="325"/>
        <end position="524"/>
    </location>
</feature>
<sequence>MTDASTNATPDILSPEAVKNTLYLIDGSGYIFRAYHALPPMNRGDGTPVNAVFGFSVMLMKLVEEIDAQHLAVIFDSARETFRNEIYPAYKAQRPEPPEDLRPQFAIIRDAVRAFNVPSIEMPGFEADDLIATYAKEARAKGMDVVIVSSDKDLMQLVRDGVTMLDPIKNRPIGPDEVMEKFGVTPDKVVDVQSLAGDSVDNVPGVPGIGVKTAAQLITDYGDLESLLARATEIKQPKRRESLIEFAEQARISRELVKLRDDVPLEVGVDQLEVKDPEHATLLSFFEENNFKRLVARLQALEVQEGEAPSSVGVAAEIAPQETAYDTVVEEADLKRWIAAAMEAGTVAVDTETTSLNAMSAKLVGISLSVEAGKACYIPVGHGAGDGAYQGSLLDAPTERPKQIDKQRALELLKPMLEDPSVLKVGHNMKYDWLIFRRHGIEVAPVDDSMLISYVLEGGLHGHGMDELAELHLDHKTIPFKEVAGSGKDQVTFDKVPLDKATEYAAEDADITGRLHRLLKPRLRESHVLTLYETVERPLVPIIGEMERAGIKVDREVLADLSKDFARRMGEYELDIYKLAGREFNIGSPKQLGEILFDELGLQGGKKGKTGAYATGAEVLEALATQHDLPAKILEWRQLAKLKSTYADTLVEQINPETGRVHTAFAMAATSTGRLSSSDPNVQNIPVRTEEGRRIRRAFVAEKGHRLLSVDYSQIELRIVADIGGIEALRQAFRDGIDIHAMTASQVFGVPLDQMNPMTRRKAKAINFGIIYGISGFGLARQLGVEQGEAAAYIRAYFERYPGIRDYMDRAKAEAKKQGYVTTLFGRRCHVPGITDKNPARRAFAERQAINAPIQGTAADIIKRAMIRLPSALEKANLKARMLLQVHDELLFEAPEAEIEKTSALVREVMEGATRPVLELSVPLVAEAGVGDDWEAAH</sequence>
<dbReference type="GO" id="GO:0006302">
    <property type="term" value="P:double-strand break repair"/>
    <property type="evidence" value="ECO:0007669"/>
    <property type="project" value="TreeGrafter"/>
</dbReference>
<proteinExistence type="inferred from homology"/>
<dbReference type="InterPro" id="IPR036279">
    <property type="entry name" value="5-3_exonuclease_C_sf"/>
</dbReference>
<dbReference type="SUPFAM" id="SSF88723">
    <property type="entry name" value="PIN domain-like"/>
    <property type="match status" value="1"/>
</dbReference>
<keyword evidence="10 17" id="KW-0378">Hydrolase</keyword>
<dbReference type="SUPFAM" id="SSF56672">
    <property type="entry name" value="DNA/RNA polymerases"/>
    <property type="match status" value="1"/>
</dbReference>
<evidence type="ECO:0000259" key="20">
    <source>
        <dbReference type="SMART" id="SM00482"/>
    </source>
</evidence>
<dbReference type="InterPro" id="IPR002298">
    <property type="entry name" value="DNA_polymerase_A"/>
</dbReference>
<evidence type="ECO:0000256" key="7">
    <source>
        <dbReference type="ARBA" id="ARBA00022705"/>
    </source>
</evidence>
<evidence type="ECO:0000256" key="10">
    <source>
        <dbReference type="ARBA" id="ARBA00022801"/>
    </source>
</evidence>
<dbReference type="InterPro" id="IPR018320">
    <property type="entry name" value="DNA_polymerase_1"/>
</dbReference>
<dbReference type="NCBIfam" id="NF004397">
    <property type="entry name" value="PRK05755.1"/>
    <property type="match status" value="1"/>
</dbReference>
<dbReference type="InterPro" id="IPR019760">
    <property type="entry name" value="DNA-dir_DNA_pol_A_CS"/>
</dbReference>
<dbReference type="RefSeq" id="WP_121221694.1">
    <property type="nucleotide sequence ID" value="NZ_RBIG01000004.1"/>
</dbReference>
<evidence type="ECO:0000256" key="5">
    <source>
        <dbReference type="ARBA" id="ARBA00022679"/>
    </source>
</evidence>
<dbReference type="FunFam" id="3.30.420.10:FF:000026">
    <property type="entry name" value="DNA polymerase I"/>
    <property type="match status" value="1"/>
</dbReference>
<evidence type="ECO:0000256" key="17">
    <source>
        <dbReference type="RuleBase" id="RU004460"/>
    </source>
</evidence>
<evidence type="ECO:0000259" key="19">
    <source>
        <dbReference type="SMART" id="SM00475"/>
    </source>
</evidence>
<dbReference type="GO" id="GO:0003887">
    <property type="term" value="F:DNA-directed DNA polymerase activity"/>
    <property type="evidence" value="ECO:0007669"/>
    <property type="project" value="UniProtKB-UniRule"/>
</dbReference>
<dbReference type="SMART" id="SM00279">
    <property type="entry name" value="HhH2"/>
    <property type="match status" value="1"/>
</dbReference>
<evidence type="ECO:0000256" key="4">
    <source>
        <dbReference type="ARBA" id="ARBA00020311"/>
    </source>
</evidence>
<evidence type="ECO:0000256" key="3">
    <source>
        <dbReference type="ARBA" id="ARBA00012417"/>
    </source>
</evidence>
<feature type="domain" description="DNA-directed DNA polymerase family A palm" evidence="20">
    <location>
        <begin position="692"/>
        <end position="898"/>
    </location>
</feature>
<comment type="function">
    <text evidence="17">In addition to polymerase activity, this DNA polymerase exhibits 3'-5' and 5'-3' exonuclease activity.</text>
</comment>
<evidence type="ECO:0000256" key="6">
    <source>
        <dbReference type="ARBA" id="ARBA00022695"/>
    </source>
</evidence>
<keyword evidence="12 17" id="KW-0239">DNA-directed DNA polymerase</keyword>
<evidence type="ECO:0000313" key="21">
    <source>
        <dbReference type="EMBL" id="RKQ67986.1"/>
    </source>
</evidence>
<dbReference type="EMBL" id="RBIG01000004">
    <property type="protein sequence ID" value="RKQ67986.1"/>
    <property type="molecule type" value="Genomic_DNA"/>
</dbReference>
<dbReference type="Gene3D" id="3.40.50.1010">
    <property type="entry name" value="5'-nuclease"/>
    <property type="match status" value="1"/>
</dbReference>
<dbReference type="NCBIfam" id="TIGR00593">
    <property type="entry name" value="pola"/>
    <property type="match status" value="1"/>
</dbReference>
<evidence type="ECO:0000256" key="16">
    <source>
        <dbReference type="NCBIfam" id="TIGR00593"/>
    </source>
</evidence>
<protein>
    <recommendedName>
        <fullName evidence="4 16">DNA polymerase I</fullName>
        <ecNumber evidence="3 16">2.7.7.7</ecNumber>
    </recommendedName>
</protein>
<evidence type="ECO:0000313" key="22">
    <source>
        <dbReference type="Proteomes" id="UP000277424"/>
    </source>
</evidence>
<dbReference type="FunFam" id="3.40.50.1010:FF:000001">
    <property type="entry name" value="DNA polymerase I"/>
    <property type="match status" value="1"/>
</dbReference>
<dbReference type="SUPFAM" id="SSF53098">
    <property type="entry name" value="Ribonuclease H-like"/>
    <property type="match status" value="1"/>
</dbReference>
<dbReference type="Pfam" id="PF01612">
    <property type="entry name" value="DNA_pol_A_exo1"/>
    <property type="match status" value="1"/>
</dbReference>
<dbReference type="CDD" id="cd06139">
    <property type="entry name" value="DNA_polA_I_Ecoli_like_exo"/>
    <property type="match status" value="1"/>
</dbReference>
<dbReference type="InterPro" id="IPR043502">
    <property type="entry name" value="DNA/RNA_pol_sf"/>
</dbReference>
<dbReference type="Pfam" id="PF01367">
    <property type="entry name" value="5_3_exonuc"/>
    <property type="match status" value="1"/>
</dbReference>
<dbReference type="FunFam" id="1.10.150.20:FF:000003">
    <property type="entry name" value="DNA polymerase I"/>
    <property type="match status" value="1"/>
</dbReference>
<dbReference type="CDD" id="cd09859">
    <property type="entry name" value="PIN_53EXO"/>
    <property type="match status" value="1"/>
</dbReference>
<accession>A0A420WAK7</accession>
<evidence type="ECO:0000256" key="13">
    <source>
        <dbReference type="ARBA" id="ARBA00023125"/>
    </source>
</evidence>
<evidence type="ECO:0000256" key="12">
    <source>
        <dbReference type="ARBA" id="ARBA00022932"/>
    </source>
</evidence>
<evidence type="ECO:0000256" key="11">
    <source>
        <dbReference type="ARBA" id="ARBA00022839"/>
    </source>
</evidence>
<dbReference type="GO" id="GO:0008409">
    <property type="term" value="F:5'-3' exonuclease activity"/>
    <property type="evidence" value="ECO:0007669"/>
    <property type="project" value="UniProtKB-UniRule"/>
</dbReference>
<dbReference type="Pfam" id="PF00476">
    <property type="entry name" value="DNA_pol_A"/>
    <property type="match status" value="1"/>
</dbReference>
<comment type="caution">
    <text evidence="21">The sequence shown here is derived from an EMBL/GenBank/DDBJ whole genome shotgun (WGS) entry which is preliminary data.</text>
</comment>
<evidence type="ECO:0000256" key="14">
    <source>
        <dbReference type="ARBA" id="ARBA00023204"/>
    </source>
</evidence>
<evidence type="ECO:0000256" key="9">
    <source>
        <dbReference type="ARBA" id="ARBA00022763"/>
    </source>
</evidence>
<dbReference type="InterPro" id="IPR002421">
    <property type="entry name" value="5-3_exonuclease"/>
</dbReference>
<dbReference type="FunFam" id="1.20.1060.10:FF:000001">
    <property type="entry name" value="DNA polymerase I"/>
    <property type="match status" value="1"/>
</dbReference>
<dbReference type="InterPro" id="IPR036397">
    <property type="entry name" value="RNaseH_sf"/>
</dbReference>
<dbReference type="InterPro" id="IPR029060">
    <property type="entry name" value="PIN-like_dom_sf"/>
</dbReference>
<dbReference type="AlphaFoldDB" id="A0A420WAK7"/>
<keyword evidence="9 17" id="KW-0227">DNA damage</keyword>
<dbReference type="Proteomes" id="UP000277424">
    <property type="component" value="Unassembled WGS sequence"/>
</dbReference>
<evidence type="ECO:0000256" key="2">
    <source>
        <dbReference type="ARBA" id="ARBA00011541"/>
    </source>
</evidence>
<dbReference type="Pfam" id="PF02739">
    <property type="entry name" value="5_3_exonuc_N"/>
    <property type="match status" value="1"/>
</dbReference>
<dbReference type="PRINTS" id="PR00868">
    <property type="entry name" value="DNAPOLI"/>
</dbReference>
<dbReference type="InterPro" id="IPR008918">
    <property type="entry name" value="HhH2"/>
</dbReference>
<dbReference type="Gene3D" id="3.30.70.370">
    <property type="match status" value="1"/>
</dbReference>
<dbReference type="SMART" id="SM00474">
    <property type="entry name" value="35EXOc"/>
    <property type="match status" value="1"/>
</dbReference>
<comment type="catalytic activity">
    <reaction evidence="15 17">
        <text>DNA(n) + a 2'-deoxyribonucleoside 5'-triphosphate = DNA(n+1) + diphosphate</text>
        <dbReference type="Rhea" id="RHEA:22508"/>
        <dbReference type="Rhea" id="RHEA-COMP:17339"/>
        <dbReference type="Rhea" id="RHEA-COMP:17340"/>
        <dbReference type="ChEBI" id="CHEBI:33019"/>
        <dbReference type="ChEBI" id="CHEBI:61560"/>
        <dbReference type="ChEBI" id="CHEBI:173112"/>
        <dbReference type="EC" id="2.7.7.7"/>
    </reaction>
</comment>
<dbReference type="CDD" id="cd08637">
    <property type="entry name" value="DNA_pol_A_pol_I_C"/>
    <property type="match status" value="1"/>
</dbReference>
<dbReference type="InterPro" id="IPR020045">
    <property type="entry name" value="DNA_polI_H3TH"/>
</dbReference>
<dbReference type="InterPro" id="IPR002562">
    <property type="entry name" value="3'-5'_exonuclease_dom"/>
</dbReference>
<dbReference type="EC" id="2.7.7.7" evidence="3 16"/>
<evidence type="ECO:0000256" key="1">
    <source>
        <dbReference type="ARBA" id="ARBA00007705"/>
    </source>
</evidence>
<dbReference type="InterPro" id="IPR001098">
    <property type="entry name" value="DNA-dir_DNA_pol_A_palm_dom"/>
</dbReference>
<dbReference type="PROSITE" id="PS00447">
    <property type="entry name" value="DNA_POLYMERASE_A"/>
    <property type="match status" value="1"/>
</dbReference>
<comment type="similarity">
    <text evidence="1 17">Belongs to the DNA polymerase type-A family.</text>
</comment>
<evidence type="ECO:0000256" key="8">
    <source>
        <dbReference type="ARBA" id="ARBA00022722"/>
    </source>
</evidence>